<dbReference type="GO" id="GO:0005524">
    <property type="term" value="F:ATP binding"/>
    <property type="evidence" value="ECO:0007669"/>
    <property type="project" value="UniProtKB-UniRule"/>
</dbReference>
<comment type="similarity">
    <text evidence="9">Belongs to the protein kinase superfamily.</text>
</comment>
<keyword evidence="1 9" id="KW-0723">Serine/threonine-protein kinase</keyword>
<gene>
    <name evidence="12" type="ORF">TrLO_g7441</name>
</gene>
<feature type="region of interest" description="Disordered" evidence="10">
    <location>
        <begin position="88"/>
        <end position="172"/>
    </location>
</feature>
<protein>
    <recommendedName>
        <fullName evidence="11">Protein kinase domain-containing protein</fullName>
    </recommendedName>
</protein>
<dbReference type="SUPFAM" id="SSF56112">
    <property type="entry name" value="Protein kinase-like (PK-like)"/>
    <property type="match status" value="1"/>
</dbReference>
<dbReference type="SMART" id="SM00220">
    <property type="entry name" value="S_TKc"/>
    <property type="match status" value="1"/>
</dbReference>
<evidence type="ECO:0000259" key="11">
    <source>
        <dbReference type="PROSITE" id="PS50011"/>
    </source>
</evidence>
<keyword evidence="5 8" id="KW-0067">ATP-binding</keyword>
<evidence type="ECO:0000256" key="5">
    <source>
        <dbReference type="ARBA" id="ARBA00022840"/>
    </source>
</evidence>
<reference evidence="13" key="1">
    <citation type="journal article" date="2023" name="Commun. Biol.">
        <title>Genome analysis of Parmales, the sister group of diatoms, reveals the evolutionary specialization of diatoms from phago-mixotrophs to photoautotrophs.</title>
        <authorList>
            <person name="Ban H."/>
            <person name="Sato S."/>
            <person name="Yoshikawa S."/>
            <person name="Yamada K."/>
            <person name="Nakamura Y."/>
            <person name="Ichinomiya M."/>
            <person name="Sato N."/>
            <person name="Blanc-Mathieu R."/>
            <person name="Endo H."/>
            <person name="Kuwata A."/>
            <person name="Ogata H."/>
        </authorList>
    </citation>
    <scope>NUCLEOTIDE SEQUENCE [LARGE SCALE GENOMIC DNA]</scope>
    <source>
        <strain evidence="13">NIES 3700</strain>
    </source>
</reference>
<dbReference type="PANTHER" id="PTHR44329">
    <property type="entry name" value="SERINE/THREONINE-PROTEIN KINASE TNNI3K-RELATED"/>
    <property type="match status" value="1"/>
</dbReference>
<dbReference type="PROSITE" id="PS00107">
    <property type="entry name" value="PROTEIN_KINASE_ATP"/>
    <property type="match status" value="1"/>
</dbReference>
<dbReference type="InterPro" id="IPR051681">
    <property type="entry name" value="Ser/Thr_Kinases-Pseudokinases"/>
</dbReference>
<evidence type="ECO:0000256" key="3">
    <source>
        <dbReference type="ARBA" id="ARBA00022741"/>
    </source>
</evidence>
<keyword evidence="3 8" id="KW-0547">Nucleotide-binding</keyword>
<dbReference type="EMBL" id="BRXW01000414">
    <property type="protein sequence ID" value="GMH52037.1"/>
    <property type="molecule type" value="Genomic_DNA"/>
</dbReference>
<dbReference type="FunFam" id="3.30.200.20:FF:000034">
    <property type="entry name" value="Kinase suppressor of Ras 1"/>
    <property type="match status" value="1"/>
</dbReference>
<evidence type="ECO:0000256" key="9">
    <source>
        <dbReference type="RuleBase" id="RU000304"/>
    </source>
</evidence>
<evidence type="ECO:0000313" key="13">
    <source>
        <dbReference type="Proteomes" id="UP001165122"/>
    </source>
</evidence>
<dbReference type="InterPro" id="IPR017441">
    <property type="entry name" value="Protein_kinase_ATP_BS"/>
</dbReference>
<dbReference type="OrthoDB" id="339325at2759"/>
<comment type="catalytic activity">
    <reaction evidence="7">
        <text>L-seryl-[protein] + ATP = O-phospho-L-seryl-[protein] + ADP + H(+)</text>
        <dbReference type="Rhea" id="RHEA:17989"/>
        <dbReference type="Rhea" id="RHEA-COMP:9863"/>
        <dbReference type="Rhea" id="RHEA-COMP:11604"/>
        <dbReference type="ChEBI" id="CHEBI:15378"/>
        <dbReference type="ChEBI" id="CHEBI:29999"/>
        <dbReference type="ChEBI" id="CHEBI:30616"/>
        <dbReference type="ChEBI" id="CHEBI:83421"/>
        <dbReference type="ChEBI" id="CHEBI:456216"/>
        <dbReference type="EC" id="2.7.11.1"/>
    </reaction>
</comment>
<evidence type="ECO:0000313" key="12">
    <source>
        <dbReference type="EMBL" id="GMH52037.1"/>
    </source>
</evidence>
<evidence type="ECO:0000256" key="7">
    <source>
        <dbReference type="ARBA" id="ARBA00048679"/>
    </source>
</evidence>
<dbReference type="InterPro" id="IPR001245">
    <property type="entry name" value="Ser-Thr/Tyr_kinase_cat_dom"/>
</dbReference>
<keyword evidence="4" id="KW-0418">Kinase</keyword>
<evidence type="ECO:0000256" key="10">
    <source>
        <dbReference type="SAM" id="MobiDB-lite"/>
    </source>
</evidence>
<feature type="region of interest" description="Disordered" evidence="10">
    <location>
        <begin position="36"/>
        <end position="63"/>
    </location>
</feature>
<feature type="compositionally biased region" description="Gly residues" evidence="10">
    <location>
        <begin position="52"/>
        <end position="62"/>
    </location>
</feature>
<feature type="compositionally biased region" description="Polar residues" evidence="10">
    <location>
        <begin position="88"/>
        <end position="102"/>
    </location>
</feature>
<evidence type="ECO:0000256" key="8">
    <source>
        <dbReference type="PROSITE-ProRule" id="PRU10141"/>
    </source>
</evidence>
<dbReference type="PROSITE" id="PS50011">
    <property type="entry name" value="PROTEIN_KINASE_DOM"/>
    <property type="match status" value="1"/>
</dbReference>
<comment type="catalytic activity">
    <reaction evidence="6">
        <text>L-threonyl-[protein] + ATP = O-phospho-L-threonyl-[protein] + ADP + H(+)</text>
        <dbReference type="Rhea" id="RHEA:46608"/>
        <dbReference type="Rhea" id="RHEA-COMP:11060"/>
        <dbReference type="Rhea" id="RHEA-COMP:11605"/>
        <dbReference type="ChEBI" id="CHEBI:15378"/>
        <dbReference type="ChEBI" id="CHEBI:30013"/>
        <dbReference type="ChEBI" id="CHEBI:30616"/>
        <dbReference type="ChEBI" id="CHEBI:61977"/>
        <dbReference type="ChEBI" id="CHEBI:456216"/>
        <dbReference type="EC" id="2.7.11.1"/>
    </reaction>
</comment>
<evidence type="ECO:0000256" key="1">
    <source>
        <dbReference type="ARBA" id="ARBA00022527"/>
    </source>
</evidence>
<keyword evidence="2" id="KW-0808">Transferase</keyword>
<dbReference type="InterPro" id="IPR008271">
    <property type="entry name" value="Ser/Thr_kinase_AS"/>
</dbReference>
<feature type="compositionally biased region" description="Pro residues" evidence="10">
    <location>
        <begin position="122"/>
        <end position="165"/>
    </location>
</feature>
<dbReference type="Gene3D" id="1.10.510.10">
    <property type="entry name" value="Transferase(Phosphotransferase) domain 1"/>
    <property type="match status" value="1"/>
</dbReference>
<evidence type="ECO:0000256" key="6">
    <source>
        <dbReference type="ARBA" id="ARBA00047899"/>
    </source>
</evidence>
<dbReference type="CDD" id="cd13999">
    <property type="entry name" value="STKc_MAP3K-like"/>
    <property type="match status" value="1"/>
</dbReference>
<feature type="domain" description="Protein kinase" evidence="11">
    <location>
        <begin position="183"/>
        <end position="466"/>
    </location>
</feature>
<dbReference type="Gene3D" id="3.30.200.20">
    <property type="entry name" value="Phosphorylase Kinase, domain 1"/>
    <property type="match status" value="1"/>
</dbReference>
<name>A0A9W7DRH5_9STRA</name>
<comment type="caution">
    <text evidence="12">The sequence shown here is derived from an EMBL/GenBank/DDBJ whole genome shotgun (WGS) entry which is preliminary data.</text>
</comment>
<organism evidence="12 13">
    <name type="scientific">Triparma laevis f. longispina</name>
    <dbReference type="NCBI Taxonomy" id="1714387"/>
    <lineage>
        <taxon>Eukaryota</taxon>
        <taxon>Sar</taxon>
        <taxon>Stramenopiles</taxon>
        <taxon>Ochrophyta</taxon>
        <taxon>Bolidophyceae</taxon>
        <taxon>Parmales</taxon>
        <taxon>Triparmaceae</taxon>
        <taxon>Triparma</taxon>
    </lineage>
</organism>
<dbReference type="InterPro" id="IPR000719">
    <property type="entry name" value="Prot_kinase_dom"/>
</dbReference>
<evidence type="ECO:0000256" key="4">
    <source>
        <dbReference type="ARBA" id="ARBA00022777"/>
    </source>
</evidence>
<dbReference type="PANTHER" id="PTHR44329:SF288">
    <property type="entry name" value="MITOGEN-ACTIVATED PROTEIN KINASE KINASE KINASE 20"/>
    <property type="match status" value="1"/>
</dbReference>
<dbReference type="GO" id="GO:0004674">
    <property type="term" value="F:protein serine/threonine kinase activity"/>
    <property type="evidence" value="ECO:0007669"/>
    <property type="project" value="UniProtKB-KW"/>
</dbReference>
<feature type="binding site" evidence="8">
    <location>
        <position position="210"/>
    </location>
    <ligand>
        <name>ATP</name>
        <dbReference type="ChEBI" id="CHEBI:30616"/>
    </ligand>
</feature>
<sequence length="466" mass="52354">MLLTIFLTLTIYLIFQYSSLCRVLKVRWLAKEKLRRRKSKNREEERGLRNLEGGGAFGGSGLGECMQDMPSPYMTPYHNYYLEQKTSPTSLHSRKTPSTQNLPRPHAQQASPVKRPSSPNYHKPPSPKQRPPSPLHRPPSPLHHPHQHQPPPQPPLPPPPRPQPQTSPTSAQPQFQTITFTSLKLSRLIGGGGFGQVWSATYHGTPVAVKILTAQVNLSSNALSEFQSEVMMLSNLRHPNICLFMGANFEAPNRCIVTEHVCRGSLWDCLRTSLEPPWKECDGRGWGGGWPGENNNIKEGTWPFGLVKRIIEGGGRGMAYLHQADPPVLHRDLKSANLLLDTSYDVKICDFGLARLKAYTNSHTGNTGTTQWMAPEVLRNERYGEKADVYSFGVIMWEIITRECPFEGMSQIQVAVKVLNERGRVVVPDWCRRGCPKLSALVEKTLEANPVLRPTFEQILEVVKLL</sequence>
<dbReference type="InterPro" id="IPR011009">
    <property type="entry name" value="Kinase-like_dom_sf"/>
</dbReference>
<dbReference type="Pfam" id="PF07714">
    <property type="entry name" value="PK_Tyr_Ser-Thr"/>
    <property type="match status" value="1"/>
</dbReference>
<evidence type="ECO:0000256" key="2">
    <source>
        <dbReference type="ARBA" id="ARBA00022679"/>
    </source>
</evidence>
<proteinExistence type="inferred from homology"/>
<dbReference type="Proteomes" id="UP001165122">
    <property type="component" value="Unassembled WGS sequence"/>
</dbReference>
<dbReference type="PROSITE" id="PS00108">
    <property type="entry name" value="PROTEIN_KINASE_ST"/>
    <property type="match status" value="1"/>
</dbReference>
<dbReference type="AlphaFoldDB" id="A0A9W7DRH5"/>
<accession>A0A9W7DRH5</accession>
<keyword evidence="13" id="KW-1185">Reference proteome</keyword>